<reference evidence="4" key="1">
    <citation type="submission" date="2006-01" db="EMBL/GenBank/DDBJ databases">
        <authorList>
            <person name="Lindblad-Toh K."/>
            <person name="Mauceli E."/>
            <person name="Grabherr M."/>
            <person name="Chang J.L."/>
            <person name="Lander E.S."/>
        </authorList>
    </citation>
    <scope>NUCLEOTIDE SEQUENCE [LARGE SCALE GENOMIC DNA]</scope>
</reference>
<dbReference type="InterPro" id="IPR056611">
    <property type="entry name" value="ENOX1/2_dom"/>
</dbReference>
<proteinExistence type="predicted"/>
<dbReference type="eggNOG" id="ENOG502QQ8G">
    <property type="taxonomic scope" value="Eukaryota"/>
</dbReference>
<reference evidence="4" key="2">
    <citation type="submission" date="2024-04" db="UniProtKB">
        <authorList>
            <consortium name="Ensembl"/>
        </authorList>
    </citation>
    <scope>IDENTIFICATION</scope>
</reference>
<organism evidence="4">
    <name type="scientific">Gasterosteus aculeatus</name>
    <name type="common">Three-spined stickleback</name>
    <dbReference type="NCBI Taxonomy" id="69293"/>
    <lineage>
        <taxon>Eukaryota</taxon>
        <taxon>Metazoa</taxon>
        <taxon>Chordata</taxon>
        <taxon>Craniata</taxon>
        <taxon>Vertebrata</taxon>
        <taxon>Euteleostomi</taxon>
        <taxon>Actinopterygii</taxon>
        <taxon>Neopterygii</taxon>
        <taxon>Teleostei</taxon>
        <taxon>Neoteleostei</taxon>
        <taxon>Acanthomorphata</taxon>
        <taxon>Eupercaria</taxon>
        <taxon>Perciformes</taxon>
        <taxon>Cottioidei</taxon>
        <taxon>Gasterosteales</taxon>
        <taxon>Gasterosteidae</taxon>
        <taxon>Gasterosteus</taxon>
    </lineage>
</organism>
<evidence type="ECO:0000256" key="2">
    <source>
        <dbReference type="SAM" id="MobiDB-lite"/>
    </source>
</evidence>
<keyword evidence="1" id="KW-0175">Coiled coil</keyword>
<dbReference type="Ensembl" id="ENSGACT00000023180.1">
    <property type="protein sequence ID" value="ENSGACP00000023136.1"/>
    <property type="gene ID" value="ENSGACG00000017510.1"/>
</dbReference>
<dbReference type="InParanoid" id="G3PZU6"/>
<dbReference type="InterPro" id="IPR038876">
    <property type="entry name" value="ENOX"/>
</dbReference>
<dbReference type="GO" id="GO:0016491">
    <property type="term" value="F:oxidoreductase activity"/>
    <property type="evidence" value="ECO:0007669"/>
    <property type="project" value="InterPro"/>
</dbReference>
<accession>G3PZU6</accession>
<feature type="domain" description="Ecto-NOX disulfide-thiol exchanger 1/2" evidence="3">
    <location>
        <begin position="337"/>
        <end position="424"/>
    </location>
</feature>
<feature type="region of interest" description="Disordered" evidence="2">
    <location>
        <begin position="363"/>
        <end position="382"/>
    </location>
</feature>
<feature type="region of interest" description="Disordered" evidence="2">
    <location>
        <begin position="153"/>
        <end position="186"/>
    </location>
</feature>
<dbReference type="PANTHER" id="PTHR16001">
    <property type="entry name" value="ECTO-NOX DISULFIDE-THIOL EXCHANGER"/>
    <property type="match status" value="1"/>
</dbReference>
<evidence type="ECO:0000256" key="1">
    <source>
        <dbReference type="SAM" id="Coils"/>
    </source>
</evidence>
<dbReference type="GO" id="GO:0009897">
    <property type="term" value="C:external side of plasma membrane"/>
    <property type="evidence" value="ECO:0007669"/>
    <property type="project" value="InterPro"/>
</dbReference>
<protein>
    <recommendedName>
        <fullName evidence="3">Ecto-NOX disulfide-thiol exchanger 1/2 domain-containing protein</fullName>
    </recommendedName>
</protein>
<evidence type="ECO:0000313" key="4">
    <source>
        <dbReference type="Ensembl" id="ENSGACP00000023136.1"/>
    </source>
</evidence>
<name>G3PZU6_GASAC</name>
<dbReference type="GO" id="GO:0007624">
    <property type="term" value="P:ultradian rhythm"/>
    <property type="evidence" value="ECO:0007669"/>
    <property type="project" value="InterPro"/>
</dbReference>
<dbReference type="Pfam" id="PF23267">
    <property type="entry name" value="ENOX1"/>
    <property type="match status" value="1"/>
</dbReference>
<dbReference type="AlphaFoldDB" id="G3PZU6"/>
<feature type="compositionally biased region" description="Basic and acidic residues" evidence="2">
    <location>
        <begin position="153"/>
        <end position="163"/>
    </location>
</feature>
<sequence length="541" mass="60920">PDFDPGFGPMTGISPLPRCPAWGLATPPLPQDPPVAKEIIHCKAYTAFPLLPPCVEEARNLSYTAVVVGGLPENATGQLIVEVLGEVAPIKKRNFCHEFNVDKALFLILLSVTLWSLLPKYQSISKTNVIALPTYTHAVEWASSVRWEARKENEDRKQEEDLFRPPSPPPVHYSEHQCSQLGDENKDDNRFPEAARVLLTWLERGEVNRANANNLYSVIRSSQRPHPQADGREKAIYSHDIKEGKKAASQLLSKFHMSVEEIVSVFNPASRQTEWDHFSKAQQKLVFLLPSKIDHVINKHSESLLGDFQKGELHFKDNRTEPLAEQCTAEMAVLASQAEALKEENSLHCQLDAYRNGVELLKQEQGKKHPMSSEEDTTHSEQLSFLQQALHAEEQHQQLLRDELKEQSAELEKNLKECKLIYNKARGNVKKKKTLPSKRLRASERDGETVLETINLSPVKLSKQSLVLFSCLCSGMRVHPFGASIEYVCSYLQHLDNKCNTSEVEALLARLLCTHGQEITGISASLEKRWKFCGIKGMTLA</sequence>
<feature type="coiled-coil region" evidence="1">
    <location>
        <begin position="390"/>
        <end position="421"/>
    </location>
</feature>
<evidence type="ECO:0000259" key="3">
    <source>
        <dbReference type="Pfam" id="PF23267"/>
    </source>
</evidence>
<dbReference type="PANTHER" id="PTHR16001:SF7">
    <property type="entry name" value="ECTO-NOX DISULFIDE-THIOL EXCHANGER 2"/>
    <property type="match status" value="1"/>
</dbReference>